<protein>
    <submittedName>
        <fullName evidence="1">Uncharacterized protein</fullName>
    </submittedName>
</protein>
<comment type="caution">
    <text evidence="1">The sequence shown here is derived from an EMBL/GenBank/DDBJ whole genome shotgun (WGS) entry which is preliminary data.</text>
</comment>
<keyword evidence="2" id="KW-1185">Reference proteome</keyword>
<organism evidence="1 2">
    <name type="scientific">Dimorphilus gyrociliatus</name>
    <dbReference type="NCBI Taxonomy" id="2664684"/>
    <lineage>
        <taxon>Eukaryota</taxon>
        <taxon>Metazoa</taxon>
        <taxon>Spiralia</taxon>
        <taxon>Lophotrochozoa</taxon>
        <taxon>Annelida</taxon>
        <taxon>Polychaeta</taxon>
        <taxon>Polychaeta incertae sedis</taxon>
        <taxon>Dinophilidae</taxon>
        <taxon>Dimorphilus</taxon>
    </lineage>
</organism>
<accession>A0A7I8WE76</accession>
<name>A0A7I8WE76_9ANNE</name>
<gene>
    <name evidence="1" type="ORF">DGYR_LOCUS13722</name>
</gene>
<evidence type="ECO:0000313" key="1">
    <source>
        <dbReference type="EMBL" id="CAD5126480.1"/>
    </source>
</evidence>
<dbReference type="AlphaFoldDB" id="A0A7I8WE76"/>
<evidence type="ECO:0000313" key="2">
    <source>
        <dbReference type="Proteomes" id="UP000549394"/>
    </source>
</evidence>
<reference evidence="1 2" key="1">
    <citation type="submission" date="2020-08" db="EMBL/GenBank/DDBJ databases">
        <authorList>
            <person name="Hejnol A."/>
        </authorList>
    </citation>
    <scope>NUCLEOTIDE SEQUENCE [LARGE SCALE GENOMIC DNA]</scope>
</reference>
<proteinExistence type="predicted"/>
<dbReference type="Proteomes" id="UP000549394">
    <property type="component" value="Unassembled WGS sequence"/>
</dbReference>
<sequence length="90" mass="10479">MGKTDNDFFYVELLKDNYNNMLQKIQTPEFQLTESEREEIEFLLSLLKSTGPFLKVKDVLTEAVKMAGKKIEKEMEKDIKEIQDMISAAE</sequence>
<dbReference type="EMBL" id="CAJFCJ010000051">
    <property type="protein sequence ID" value="CAD5126480.1"/>
    <property type="molecule type" value="Genomic_DNA"/>
</dbReference>